<keyword evidence="2" id="KW-1185">Reference proteome</keyword>
<accession>A0ACC3A243</accession>
<gene>
    <name evidence="1" type="ORF">H2198_006799</name>
</gene>
<comment type="caution">
    <text evidence="1">The sequence shown here is derived from an EMBL/GenBank/DDBJ whole genome shotgun (WGS) entry which is preliminary data.</text>
</comment>
<dbReference type="Proteomes" id="UP001172386">
    <property type="component" value="Unassembled WGS sequence"/>
</dbReference>
<dbReference type="EMBL" id="JAPDRQ010000131">
    <property type="protein sequence ID" value="KAJ9654119.1"/>
    <property type="molecule type" value="Genomic_DNA"/>
</dbReference>
<name>A0ACC3A243_9EURO</name>
<organism evidence="1 2">
    <name type="scientific">Neophaeococcomyces mojaviensis</name>
    <dbReference type="NCBI Taxonomy" id="3383035"/>
    <lineage>
        <taxon>Eukaryota</taxon>
        <taxon>Fungi</taxon>
        <taxon>Dikarya</taxon>
        <taxon>Ascomycota</taxon>
        <taxon>Pezizomycotina</taxon>
        <taxon>Eurotiomycetes</taxon>
        <taxon>Chaetothyriomycetidae</taxon>
        <taxon>Chaetothyriales</taxon>
        <taxon>Chaetothyriales incertae sedis</taxon>
        <taxon>Neophaeococcomyces</taxon>
    </lineage>
</organism>
<sequence>MKTTLIVGALATIASALTYSGSMTGPDGLWTGTSSCTLAVCTAPASNPYYTSIATTTKPIPAFTTFSWSSSSKCTQDVCTRVASNPYASGIATSGKPSNWTTSVVTTSQSGSSVSATSSTASPSTATSSGSTHAAVPVTSGPSSVAPSTSATKSASFSATTYAGAAARKDITIGLIAAAGLVFAL</sequence>
<evidence type="ECO:0000313" key="1">
    <source>
        <dbReference type="EMBL" id="KAJ9654119.1"/>
    </source>
</evidence>
<proteinExistence type="predicted"/>
<evidence type="ECO:0000313" key="2">
    <source>
        <dbReference type="Proteomes" id="UP001172386"/>
    </source>
</evidence>
<protein>
    <submittedName>
        <fullName evidence="1">Uncharacterized protein</fullName>
    </submittedName>
</protein>
<reference evidence="1" key="1">
    <citation type="submission" date="2022-10" db="EMBL/GenBank/DDBJ databases">
        <title>Culturing micro-colonial fungi from biological soil crusts in the Mojave desert and describing Neophaeococcomyces mojavensis, and introducing the new genera and species Taxawa tesnikishii.</title>
        <authorList>
            <person name="Kurbessoian T."/>
            <person name="Stajich J.E."/>
        </authorList>
    </citation>
    <scope>NUCLEOTIDE SEQUENCE</scope>
    <source>
        <strain evidence="1">JES_112</strain>
    </source>
</reference>